<dbReference type="EMBL" id="JANVFT010000029">
    <property type="protein sequence ID" value="KAJ4495560.1"/>
    <property type="molecule type" value="Genomic_DNA"/>
</dbReference>
<proteinExistence type="predicted"/>
<comment type="caution">
    <text evidence="1">The sequence shown here is derived from an EMBL/GenBank/DDBJ whole genome shotgun (WGS) entry which is preliminary data.</text>
</comment>
<organism evidence="1 2">
    <name type="scientific">Lentinula lateritia</name>
    <dbReference type="NCBI Taxonomy" id="40482"/>
    <lineage>
        <taxon>Eukaryota</taxon>
        <taxon>Fungi</taxon>
        <taxon>Dikarya</taxon>
        <taxon>Basidiomycota</taxon>
        <taxon>Agaricomycotina</taxon>
        <taxon>Agaricomycetes</taxon>
        <taxon>Agaricomycetidae</taxon>
        <taxon>Agaricales</taxon>
        <taxon>Marasmiineae</taxon>
        <taxon>Omphalotaceae</taxon>
        <taxon>Lentinula</taxon>
    </lineage>
</organism>
<accession>A0ABQ8VIU8</accession>
<dbReference type="Proteomes" id="UP001150217">
    <property type="component" value="Unassembled WGS sequence"/>
</dbReference>
<protein>
    <submittedName>
        <fullName evidence="1">Uncharacterized protein</fullName>
    </submittedName>
</protein>
<gene>
    <name evidence="1" type="ORF">C8R41DRAFT_273550</name>
</gene>
<name>A0ABQ8VIU8_9AGAR</name>
<evidence type="ECO:0000313" key="1">
    <source>
        <dbReference type="EMBL" id="KAJ4495560.1"/>
    </source>
</evidence>
<reference evidence="1" key="1">
    <citation type="submission" date="2022-08" db="EMBL/GenBank/DDBJ databases">
        <title>A Global Phylogenomic Analysis of the Shiitake Genus Lentinula.</title>
        <authorList>
            <consortium name="DOE Joint Genome Institute"/>
            <person name="Sierra-Patev S."/>
            <person name="Min B."/>
            <person name="Naranjo-Ortiz M."/>
            <person name="Looney B."/>
            <person name="Konkel Z."/>
            <person name="Slot J.C."/>
            <person name="Sakamoto Y."/>
            <person name="Steenwyk J.L."/>
            <person name="Rokas A."/>
            <person name="Carro J."/>
            <person name="Camarero S."/>
            <person name="Ferreira P."/>
            <person name="Molpeceres G."/>
            <person name="Ruiz-Duenas F.J."/>
            <person name="Serrano A."/>
            <person name="Henrissat B."/>
            <person name="Drula E."/>
            <person name="Hughes K.W."/>
            <person name="Mata J.L."/>
            <person name="Ishikawa N.K."/>
            <person name="Vargas-Isla R."/>
            <person name="Ushijima S."/>
            <person name="Smith C.A."/>
            <person name="Ahrendt S."/>
            <person name="Andreopoulos W."/>
            <person name="He G."/>
            <person name="Labutti K."/>
            <person name="Lipzen A."/>
            <person name="Ng V."/>
            <person name="Riley R."/>
            <person name="Sandor L."/>
            <person name="Barry K."/>
            <person name="Martinez A.T."/>
            <person name="Xiao Y."/>
            <person name="Gibbons J.G."/>
            <person name="Terashima K."/>
            <person name="Grigoriev I.V."/>
            <person name="Hibbett D.S."/>
        </authorList>
    </citation>
    <scope>NUCLEOTIDE SEQUENCE</scope>
    <source>
        <strain evidence="1">RHP3577 ss4</strain>
    </source>
</reference>
<sequence>MCRYRQVQNTYSRCGHVIREPDVLVRTWITECNRILYSHVLFRYHVPTDFASSVLTTLQTVVPIVPKPVGNIVNFPNNIILWSTTYAQVVTALACDDESSNFLLFTLMGKSGNHSTCSV</sequence>
<evidence type="ECO:0000313" key="2">
    <source>
        <dbReference type="Proteomes" id="UP001150217"/>
    </source>
</evidence>
<keyword evidence="2" id="KW-1185">Reference proteome</keyword>